<organism evidence="1 2">
    <name type="scientific">Amycolatopsis suaedae</name>
    <dbReference type="NCBI Taxonomy" id="2510978"/>
    <lineage>
        <taxon>Bacteria</taxon>
        <taxon>Bacillati</taxon>
        <taxon>Actinomycetota</taxon>
        <taxon>Actinomycetes</taxon>
        <taxon>Pseudonocardiales</taxon>
        <taxon>Pseudonocardiaceae</taxon>
        <taxon>Amycolatopsis</taxon>
    </lineage>
</organism>
<accession>A0A4Q7JF27</accession>
<evidence type="ECO:0000313" key="2">
    <source>
        <dbReference type="Proteomes" id="UP000292003"/>
    </source>
</evidence>
<keyword evidence="2" id="KW-1185">Reference proteome</keyword>
<evidence type="ECO:0000313" key="1">
    <source>
        <dbReference type="EMBL" id="RZQ66107.1"/>
    </source>
</evidence>
<dbReference type="OrthoDB" id="3700530at2"/>
<reference evidence="1 2" key="1">
    <citation type="submission" date="2019-02" db="EMBL/GenBank/DDBJ databases">
        <title>Draft genome sequence of Amycolatopsis sp. 8-3EHSu isolated from roots of Suaeda maritima.</title>
        <authorList>
            <person name="Duangmal K."/>
            <person name="Chantavorakit T."/>
        </authorList>
    </citation>
    <scope>NUCLEOTIDE SEQUENCE [LARGE SCALE GENOMIC DNA]</scope>
    <source>
        <strain evidence="1 2">8-3EHSu</strain>
    </source>
</reference>
<comment type="caution">
    <text evidence="1">The sequence shown here is derived from an EMBL/GenBank/DDBJ whole genome shotgun (WGS) entry which is preliminary data.</text>
</comment>
<dbReference type="EMBL" id="SFCC01000001">
    <property type="protein sequence ID" value="RZQ66107.1"/>
    <property type="molecule type" value="Genomic_DNA"/>
</dbReference>
<dbReference type="AlphaFoldDB" id="A0A4Q7JF27"/>
<name>A0A4Q7JF27_9PSEU</name>
<evidence type="ECO:0008006" key="3">
    <source>
        <dbReference type="Google" id="ProtNLM"/>
    </source>
</evidence>
<dbReference type="Proteomes" id="UP000292003">
    <property type="component" value="Unassembled WGS sequence"/>
</dbReference>
<sequence length="74" mass="7714">MLRAVAAQRATMSLSCEPDLFIDGFSCCDQVTAHDLARHGFIRPGEGAGPRVRAEITEAGRAALAAAAQSTRAA</sequence>
<proteinExistence type="predicted"/>
<gene>
    <name evidence="1" type="ORF">EWH70_01175</name>
</gene>
<protein>
    <recommendedName>
        <fullName evidence="3">MarR family transcriptional regulator</fullName>
    </recommendedName>
</protein>